<organism evidence="2 3">
    <name type="scientific">Thermophilibacter provencensis</name>
    <dbReference type="NCBI Taxonomy" id="1852386"/>
    <lineage>
        <taxon>Bacteria</taxon>
        <taxon>Bacillati</taxon>
        <taxon>Actinomycetota</taxon>
        <taxon>Coriobacteriia</taxon>
        <taxon>Coriobacteriales</taxon>
        <taxon>Atopobiaceae</taxon>
        <taxon>Thermophilibacter</taxon>
    </lineage>
</organism>
<sequence length="186" mass="21067">MGKLSPCWRRADGYVLRQACAEDVDAYWAGFCEFDPEGARLTGSKDHYERAEVVDFFLRCVDNPNRYDLLLIGPEGRVVGESVINETDWDARSANYRIALFGAVARGHGLGTWAVETTRDFAFGELGLHRLELDVFSINPRAQHVYEKAGFRVEGVLRDAIWLGDGYCDDVLMALLEDEWRALQGW</sequence>
<keyword evidence="3" id="KW-1185">Reference proteome</keyword>
<dbReference type="PANTHER" id="PTHR43441">
    <property type="entry name" value="RIBOSOMAL-PROTEIN-SERINE ACETYLTRANSFERASE"/>
    <property type="match status" value="1"/>
</dbReference>
<feature type="domain" description="N-acetyltransferase" evidence="1">
    <location>
        <begin position="14"/>
        <end position="178"/>
    </location>
</feature>
<dbReference type="InterPro" id="IPR000182">
    <property type="entry name" value="GNAT_dom"/>
</dbReference>
<dbReference type="Pfam" id="PF13302">
    <property type="entry name" value="Acetyltransf_3"/>
    <property type="match status" value="1"/>
</dbReference>
<dbReference type="EMBL" id="JAUDEA010000019">
    <property type="protein sequence ID" value="MDM8271826.1"/>
    <property type="molecule type" value="Genomic_DNA"/>
</dbReference>
<dbReference type="InterPro" id="IPR016181">
    <property type="entry name" value="Acyl_CoA_acyltransferase"/>
</dbReference>
<protein>
    <submittedName>
        <fullName evidence="2">GNAT family protein</fullName>
        <ecNumber evidence="2">2.-.-.-</ecNumber>
    </submittedName>
</protein>
<dbReference type="PANTHER" id="PTHR43441:SF10">
    <property type="entry name" value="ACETYLTRANSFERASE"/>
    <property type="match status" value="1"/>
</dbReference>
<evidence type="ECO:0000313" key="3">
    <source>
        <dbReference type="Proteomes" id="UP001529256"/>
    </source>
</evidence>
<dbReference type="SUPFAM" id="SSF55729">
    <property type="entry name" value="Acyl-CoA N-acyltransferases (Nat)"/>
    <property type="match status" value="1"/>
</dbReference>
<reference evidence="3" key="1">
    <citation type="submission" date="2023-06" db="EMBL/GenBank/DDBJ databases">
        <title>Identification and characterization of horizontal gene transfer across gut microbiota members of farm animals based on homology search.</title>
        <authorList>
            <person name="Zeman M."/>
            <person name="Kubasova T."/>
            <person name="Jahodarova E."/>
            <person name="Nykrynova M."/>
            <person name="Rychlik I."/>
        </authorList>
    </citation>
    <scope>NUCLEOTIDE SEQUENCE [LARGE SCALE GENOMIC DNA]</scope>
    <source>
        <strain evidence="3">153_Feed</strain>
    </source>
</reference>
<accession>A0ABT7V5S4</accession>
<dbReference type="EC" id="2.-.-.-" evidence="2"/>
<evidence type="ECO:0000259" key="1">
    <source>
        <dbReference type="PROSITE" id="PS51186"/>
    </source>
</evidence>
<comment type="caution">
    <text evidence="2">The sequence shown here is derived from an EMBL/GenBank/DDBJ whole genome shotgun (WGS) entry which is preliminary data.</text>
</comment>
<dbReference type="Gene3D" id="3.40.630.30">
    <property type="match status" value="1"/>
</dbReference>
<gene>
    <name evidence="2" type="ORF">QUW25_09130</name>
</gene>
<dbReference type="InterPro" id="IPR051908">
    <property type="entry name" value="Ribosomal_N-acetyltransferase"/>
</dbReference>
<proteinExistence type="predicted"/>
<dbReference type="RefSeq" id="WP_289511903.1">
    <property type="nucleotide sequence ID" value="NZ_JAUDEA010000019.1"/>
</dbReference>
<dbReference type="Proteomes" id="UP001529256">
    <property type="component" value="Unassembled WGS sequence"/>
</dbReference>
<evidence type="ECO:0000313" key="2">
    <source>
        <dbReference type="EMBL" id="MDM8271826.1"/>
    </source>
</evidence>
<name>A0ABT7V5S4_9ACTN</name>
<keyword evidence="2" id="KW-0808">Transferase</keyword>
<reference evidence="2 3" key="2">
    <citation type="submission" date="2023-06" db="EMBL/GenBank/DDBJ databases">
        <title>Identification and characterization of horizontal gene transfer across gut microbiota members of farm animals based on homology search.</title>
        <authorList>
            <person name="Schwarzerova J."/>
            <person name="Nykrynova M."/>
            <person name="Jureckova K."/>
            <person name="Cejkova D."/>
            <person name="Rychlik I."/>
        </authorList>
    </citation>
    <scope>NUCLEOTIDE SEQUENCE [LARGE SCALE GENOMIC DNA]</scope>
    <source>
        <strain evidence="2 3">153_Feed</strain>
    </source>
</reference>
<dbReference type="GO" id="GO:0016740">
    <property type="term" value="F:transferase activity"/>
    <property type="evidence" value="ECO:0007669"/>
    <property type="project" value="UniProtKB-KW"/>
</dbReference>
<dbReference type="PROSITE" id="PS51186">
    <property type="entry name" value="GNAT"/>
    <property type="match status" value="1"/>
</dbReference>